<accession>A0A378QCE1</accession>
<organism evidence="3 4">
    <name type="scientific">Moraxella ovis</name>
    <dbReference type="NCBI Taxonomy" id="29433"/>
    <lineage>
        <taxon>Bacteria</taxon>
        <taxon>Pseudomonadati</taxon>
        <taxon>Pseudomonadota</taxon>
        <taxon>Gammaproteobacteria</taxon>
        <taxon>Moraxellales</taxon>
        <taxon>Moraxellaceae</taxon>
        <taxon>Moraxella</taxon>
    </lineage>
</organism>
<keyword evidence="2" id="KW-1133">Transmembrane helix</keyword>
<reference evidence="3 4" key="1">
    <citation type="submission" date="2018-06" db="EMBL/GenBank/DDBJ databases">
        <authorList>
            <consortium name="Pathogen Informatics"/>
            <person name="Doyle S."/>
        </authorList>
    </citation>
    <scope>NUCLEOTIDE SEQUENCE [LARGE SCALE GENOMIC DNA]</scope>
    <source>
        <strain evidence="3 4">NCTC11227</strain>
    </source>
</reference>
<evidence type="ECO:0000313" key="4">
    <source>
        <dbReference type="Proteomes" id="UP000255102"/>
    </source>
</evidence>
<keyword evidence="2" id="KW-0812">Transmembrane</keyword>
<evidence type="ECO:0008006" key="5">
    <source>
        <dbReference type="Google" id="ProtNLM"/>
    </source>
</evidence>
<gene>
    <name evidence="3" type="ORF">NCTC11227_02252</name>
</gene>
<proteinExistence type="predicted"/>
<name>A0A378QCE1_9GAMM</name>
<evidence type="ECO:0000313" key="3">
    <source>
        <dbReference type="EMBL" id="STY98576.1"/>
    </source>
</evidence>
<protein>
    <recommendedName>
        <fullName evidence="5">Type-F conjugative transfer system protein TrbI</fullName>
    </recommendedName>
</protein>
<feature type="compositionally biased region" description="Basic and acidic residues" evidence="1">
    <location>
        <begin position="1"/>
        <end position="23"/>
    </location>
</feature>
<dbReference type="AlphaFoldDB" id="A0A378QCE1"/>
<evidence type="ECO:0000256" key="1">
    <source>
        <dbReference type="SAM" id="MobiDB-lite"/>
    </source>
</evidence>
<dbReference type="EMBL" id="UGPW01000002">
    <property type="protein sequence ID" value="STY98576.1"/>
    <property type="molecule type" value="Genomic_DNA"/>
</dbReference>
<evidence type="ECO:0000256" key="2">
    <source>
        <dbReference type="SAM" id="Phobius"/>
    </source>
</evidence>
<sequence>MSDDKKIGSDDVQEVEHQQESKSQKPKKKTKSGNWVSAMTMVIASTILTLLCLIPFGYAFLQKIPNPVGVVDLQKLVDENQSTIVAALMTSPDMSEQQRMLAQQQAQQFATKLSKAVEETAKECKCVLINKAAVLTDKQAGVLVDYTDKIRQEVKK</sequence>
<feature type="transmembrane region" description="Helical" evidence="2">
    <location>
        <begin position="35"/>
        <end position="61"/>
    </location>
</feature>
<dbReference type="Proteomes" id="UP000255102">
    <property type="component" value="Unassembled WGS sequence"/>
</dbReference>
<feature type="region of interest" description="Disordered" evidence="1">
    <location>
        <begin position="1"/>
        <end position="31"/>
    </location>
</feature>
<dbReference type="RefSeq" id="WP_063515090.1">
    <property type="nucleotide sequence ID" value="NZ_CP011159.1"/>
</dbReference>
<keyword evidence="2" id="KW-0472">Membrane</keyword>